<protein>
    <submittedName>
        <fullName evidence="2">Uncharacterized protein</fullName>
    </submittedName>
</protein>
<evidence type="ECO:0000313" key="1">
    <source>
        <dbReference type="Proteomes" id="UP000000437"/>
    </source>
</evidence>
<dbReference type="AlphaFoldDB" id="A0A8M2B4R9"/>
<keyword evidence="1" id="KW-1185">Reference proteome</keyword>
<dbReference type="OrthoDB" id="8196415at2759"/>
<dbReference type="KEGG" id="dre:101885684"/>
<dbReference type="Proteomes" id="UP000000437">
    <property type="component" value="Chromosome 13"/>
</dbReference>
<sequence>MSTLDEDVRDAVLAVLPGLSEEKLVSLLNKLASIGVESKSDLQFVKENDLPDHITPIQCRRLLNAWNIEDKTVCAKVSPLESTNIVFDVSPVNSPSSNFSSSCTPSVSSTNSSSSTVDLTVWPENFEVPWNRMSSGIKTATALGRRPTAKERREMVRIIVDEMRQTELNPSKSQCLIVAKKIVKQYPQSFADVLKDGTRIGTGYGSLLIQLKTRVEHVNRGCSFSRRRKQKKTSNSPPEDTGPGPTDQYGCVRWQPECPVDDTEESLQEKQEEMKDLYSCEGPAGAQKGHLSQLMKATYYLQRKSINACPPPSIAELKNEWPYLFTPKELYSHFKSLTNISILERLEKSMEEKGKMILQFFRQKPAGTKTDEIQRILLKFDDSGASSFIPCVVLVLLSHFKEKNDALILQTDVSATAGDVEKSLVLPDSPRLIVLGDILTATQWMLSIEGQVVVGPHPNFIAGFAALFSSYYNFNLVYQEQASCTLEFVQRCFVGINPPTGTKAATAKIGGKKGGKVSEKRNHTVNPHVCTLLRKLMDFEWLSM</sequence>
<reference evidence="2" key="1">
    <citation type="submission" date="2025-08" db="UniProtKB">
        <authorList>
            <consortium name="RefSeq"/>
        </authorList>
    </citation>
    <scope>IDENTIFICATION</scope>
    <source>
        <strain evidence="2">Tuebingen</strain>
        <tissue evidence="2">Fibroblasts and whole tissue</tissue>
    </source>
</reference>
<accession>A0A8M2B4R9</accession>
<dbReference type="PANTHER" id="PTHR31025:SF30">
    <property type="entry name" value="SI:DKEY-15H8.17"/>
    <property type="match status" value="1"/>
</dbReference>
<proteinExistence type="predicted"/>
<dbReference type="RefSeq" id="XP_005158438.2">
    <property type="nucleotide sequence ID" value="XM_005158381.6"/>
</dbReference>
<gene>
    <name evidence="2" type="primary">LOC101885684</name>
</gene>
<dbReference type="GlyGen" id="A0A8M2B4R9">
    <property type="glycosylation" value="1 site"/>
</dbReference>
<organism evidence="1 2">
    <name type="scientific">Danio rerio</name>
    <name type="common">Zebrafish</name>
    <name type="synonym">Brachydanio rerio</name>
    <dbReference type="NCBI Taxonomy" id="7955"/>
    <lineage>
        <taxon>Eukaryota</taxon>
        <taxon>Metazoa</taxon>
        <taxon>Chordata</taxon>
        <taxon>Craniata</taxon>
        <taxon>Vertebrata</taxon>
        <taxon>Euteleostomi</taxon>
        <taxon>Actinopterygii</taxon>
        <taxon>Neopterygii</taxon>
        <taxon>Teleostei</taxon>
        <taxon>Ostariophysi</taxon>
        <taxon>Cypriniformes</taxon>
        <taxon>Danionidae</taxon>
        <taxon>Danioninae</taxon>
        <taxon>Danio</taxon>
    </lineage>
</organism>
<dbReference type="GeneID" id="101885684"/>
<name>A0A8M2B4R9_DANRE</name>
<evidence type="ECO:0000313" key="2">
    <source>
        <dbReference type="RefSeq" id="XP_005158438.2"/>
    </source>
</evidence>
<dbReference type="PANTHER" id="PTHR31025">
    <property type="entry name" value="SI:CH211-196P9.1-RELATED"/>
    <property type="match status" value="1"/>
</dbReference>